<dbReference type="RefSeq" id="WP_208881943.1">
    <property type="nucleotide sequence ID" value="NZ_CP031320.1"/>
</dbReference>
<accession>A0A345XVH9</accession>
<organism evidence="8 9">
    <name type="scientific">Streptomyces armeniacus</name>
    <dbReference type="NCBI Taxonomy" id="83291"/>
    <lineage>
        <taxon>Bacteria</taxon>
        <taxon>Bacillati</taxon>
        <taxon>Actinomycetota</taxon>
        <taxon>Actinomycetes</taxon>
        <taxon>Kitasatosporales</taxon>
        <taxon>Streptomycetaceae</taxon>
        <taxon>Streptomyces</taxon>
    </lineage>
</organism>
<evidence type="ECO:0000256" key="2">
    <source>
        <dbReference type="ARBA" id="ARBA00010671"/>
    </source>
</evidence>
<dbReference type="Pfam" id="PF01276">
    <property type="entry name" value="OKR_DC_1"/>
    <property type="match status" value="1"/>
</dbReference>
<evidence type="ECO:0000313" key="9">
    <source>
        <dbReference type="Proteomes" id="UP000254425"/>
    </source>
</evidence>
<gene>
    <name evidence="8" type="ORF">DVA86_26415</name>
</gene>
<dbReference type="Proteomes" id="UP000254425">
    <property type="component" value="Chromosome"/>
</dbReference>
<dbReference type="EMBL" id="CP031320">
    <property type="protein sequence ID" value="AXK35645.1"/>
    <property type="molecule type" value="Genomic_DNA"/>
</dbReference>
<dbReference type="InterPro" id="IPR008286">
    <property type="entry name" value="Prn/Lys/Arg_de-COase_C"/>
</dbReference>
<feature type="domain" description="Orn/Lys/Arg decarboxylases family 1 pyridoxal-P attachment site" evidence="6">
    <location>
        <begin position="7"/>
        <end position="300"/>
    </location>
</feature>
<comment type="similarity">
    <text evidence="2">Belongs to the Orn/Lys/Arg decarboxylase class-I family.</text>
</comment>
<dbReference type="Gene3D" id="3.90.100.10">
    <property type="entry name" value="Orn/Lys/Arg decarboxylase, C-terminal domain"/>
    <property type="match status" value="1"/>
</dbReference>
<dbReference type="SUPFAM" id="SSF53383">
    <property type="entry name" value="PLP-dependent transferases"/>
    <property type="match status" value="1"/>
</dbReference>
<dbReference type="Gene3D" id="3.40.640.10">
    <property type="entry name" value="Type I PLP-dependent aspartate aminotransferase-like (Major domain)"/>
    <property type="match status" value="1"/>
</dbReference>
<dbReference type="KEGG" id="sarm:DVA86_26415"/>
<keyword evidence="3" id="KW-0210">Decarboxylase</keyword>
<evidence type="ECO:0000256" key="4">
    <source>
        <dbReference type="ARBA" id="ARBA00022898"/>
    </source>
</evidence>
<keyword evidence="5" id="KW-0456">Lyase</keyword>
<dbReference type="InterPro" id="IPR015421">
    <property type="entry name" value="PyrdxlP-dep_Trfase_major"/>
</dbReference>
<keyword evidence="9" id="KW-1185">Reference proteome</keyword>
<comment type="cofactor">
    <cofactor evidence="1">
        <name>pyridoxal 5'-phosphate</name>
        <dbReference type="ChEBI" id="CHEBI:597326"/>
    </cofactor>
</comment>
<evidence type="ECO:0000313" key="8">
    <source>
        <dbReference type="EMBL" id="AXK35645.1"/>
    </source>
</evidence>
<name>A0A345XVH9_9ACTN</name>
<dbReference type="AlphaFoldDB" id="A0A345XVH9"/>
<dbReference type="InterPro" id="IPR000310">
    <property type="entry name" value="Orn/Lys/Arg_deCO2ase_major_dom"/>
</dbReference>
<evidence type="ECO:0000259" key="6">
    <source>
        <dbReference type="Pfam" id="PF01276"/>
    </source>
</evidence>
<protein>
    <submittedName>
        <fullName evidence="8">Ornithine decarboxylase</fullName>
    </submittedName>
</protein>
<evidence type="ECO:0000259" key="7">
    <source>
        <dbReference type="Pfam" id="PF03711"/>
    </source>
</evidence>
<dbReference type="SUPFAM" id="SSF55904">
    <property type="entry name" value="Ornithine decarboxylase C-terminal domain"/>
    <property type="match status" value="1"/>
</dbReference>
<dbReference type="PANTHER" id="PTHR43277">
    <property type="entry name" value="ARGININE DECARBOXYLASE"/>
    <property type="match status" value="1"/>
</dbReference>
<sequence>MDHSRAPVLDALRRYHEQGDTPFTPPGHKQARGADPRVREVLGDAVFRSDVLAINGLDDRLSSGSVLEEAHRLMADAVHADRTYFSTCGSSLSVKAAMLAVAGPYEKLLVGRDAHKSVVAGLVLSGVLPVWVPPRHDPERHLAHPPAAEAFAAAFDDHPDARGALVTSPTPYGTCADLAATAEVCHRYGRPLLVDEAWGAHLPFHPALPSWAMDAGADVCVTSIHKMGSGLEQGSVFHLQGGLVDPTVLAHRADLLGTTSPSVLIYAGLDGWRRQMAEDGERLLAGALLLASDVRRSAEEIDGLHVNGWDEFTGPRRAADLDPLQVVIDVAELPLNGYQAADWLRQRHRVNLHLADHRRVSAQLTHADDEETADRLLAGLRDLVRHAHEFPAAPAVPVPTPRELDLEQVLSPRDAVFGTTEDVPAGKAPGRIAAEMLTPYPPGIPAALPGERLTEPVLRYLTSGVAAGMNVPDAADPALGTVRVAVEDGRGPSAD</sequence>
<dbReference type="InterPro" id="IPR015424">
    <property type="entry name" value="PyrdxlP-dep_Trfase"/>
</dbReference>
<dbReference type="InterPro" id="IPR036633">
    <property type="entry name" value="Prn/Lys/Arg_de-COase_C_sf"/>
</dbReference>
<dbReference type="GO" id="GO:0016831">
    <property type="term" value="F:carboxy-lyase activity"/>
    <property type="evidence" value="ECO:0007669"/>
    <property type="project" value="UniProtKB-KW"/>
</dbReference>
<dbReference type="PANTHER" id="PTHR43277:SF4">
    <property type="entry name" value="ARGININE DECARBOXYLASE"/>
    <property type="match status" value="1"/>
</dbReference>
<evidence type="ECO:0000256" key="3">
    <source>
        <dbReference type="ARBA" id="ARBA00022793"/>
    </source>
</evidence>
<reference evidence="8 9" key="1">
    <citation type="submission" date="2018-07" db="EMBL/GenBank/DDBJ databases">
        <title>Draft genome of the type strain Streptomyces armeniacus ATCC 15676.</title>
        <authorList>
            <person name="Labana P."/>
            <person name="Gosse J.T."/>
            <person name="Boddy C.N."/>
        </authorList>
    </citation>
    <scope>NUCLEOTIDE SEQUENCE [LARGE SCALE GENOMIC DNA]</scope>
    <source>
        <strain evidence="8 9">ATCC 15676</strain>
    </source>
</reference>
<dbReference type="Pfam" id="PF03711">
    <property type="entry name" value="OKR_DC_1_C"/>
    <property type="match status" value="1"/>
</dbReference>
<feature type="domain" description="Orn/Lys/Arg decarboxylase C-terminal" evidence="7">
    <location>
        <begin position="405"/>
        <end position="468"/>
    </location>
</feature>
<evidence type="ECO:0000256" key="5">
    <source>
        <dbReference type="ARBA" id="ARBA00023239"/>
    </source>
</evidence>
<evidence type="ECO:0000256" key="1">
    <source>
        <dbReference type="ARBA" id="ARBA00001933"/>
    </source>
</evidence>
<dbReference type="InterPro" id="IPR052357">
    <property type="entry name" value="Orn_Lys_Arg_decarboxylase-I"/>
</dbReference>
<proteinExistence type="inferred from homology"/>
<keyword evidence="4" id="KW-0663">Pyridoxal phosphate</keyword>